<evidence type="ECO:0000313" key="8">
    <source>
        <dbReference type="Proteomes" id="UP000502415"/>
    </source>
</evidence>
<accession>A0A7Z2VX14</accession>
<dbReference type="KEGG" id="mfy:HH212_12930"/>
<dbReference type="EMBL" id="CP051685">
    <property type="protein sequence ID" value="QJE00816.1"/>
    <property type="molecule type" value="Genomic_DNA"/>
</dbReference>
<dbReference type="GO" id="GO:0046872">
    <property type="term" value="F:metal ion binding"/>
    <property type="evidence" value="ECO:0007669"/>
    <property type="project" value="UniProtKB-KW"/>
</dbReference>
<feature type="binding site" evidence="5">
    <location>
        <position position="495"/>
    </location>
    <ligand>
        <name>Fe cation</name>
        <dbReference type="ChEBI" id="CHEBI:24875"/>
        <note>catalytic</note>
    </ligand>
</feature>
<dbReference type="PROSITE" id="PS51318">
    <property type="entry name" value="TAT"/>
    <property type="match status" value="1"/>
</dbReference>
<dbReference type="GO" id="GO:0010436">
    <property type="term" value="F:carotenoid dioxygenase activity"/>
    <property type="evidence" value="ECO:0007669"/>
    <property type="project" value="TreeGrafter"/>
</dbReference>
<dbReference type="InterPro" id="IPR004294">
    <property type="entry name" value="Carotenoid_Oase"/>
</dbReference>
<dbReference type="PANTHER" id="PTHR10543:SF89">
    <property type="entry name" value="CAROTENOID 9,10(9',10')-CLEAVAGE DIOXYGENASE 1"/>
    <property type="match status" value="1"/>
</dbReference>
<dbReference type="InterPro" id="IPR006311">
    <property type="entry name" value="TAT_signal"/>
</dbReference>
<comment type="similarity">
    <text evidence="1">Belongs to the carotenoid oxygenase family.</text>
</comment>
<evidence type="ECO:0000256" key="4">
    <source>
        <dbReference type="ARBA" id="ARBA00023004"/>
    </source>
</evidence>
<evidence type="ECO:0000256" key="6">
    <source>
        <dbReference type="SAM" id="SignalP"/>
    </source>
</evidence>
<evidence type="ECO:0000313" key="7">
    <source>
        <dbReference type="EMBL" id="QJE00816.1"/>
    </source>
</evidence>
<dbReference type="Pfam" id="PF03055">
    <property type="entry name" value="RPE65"/>
    <property type="match status" value="1"/>
</dbReference>
<keyword evidence="3" id="KW-0560">Oxidoreductase</keyword>
<dbReference type="Proteomes" id="UP000502415">
    <property type="component" value="Chromosome"/>
</dbReference>
<evidence type="ECO:0000256" key="3">
    <source>
        <dbReference type="ARBA" id="ARBA00023002"/>
    </source>
</evidence>
<dbReference type="RefSeq" id="WP_170202847.1">
    <property type="nucleotide sequence ID" value="NZ_CP051685.1"/>
</dbReference>
<dbReference type="AlphaFoldDB" id="A0A7Z2VX14"/>
<evidence type="ECO:0000256" key="5">
    <source>
        <dbReference type="PIRSR" id="PIRSR604294-1"/>
    </source>
</evidence>
<comment type="cofactor">
    <cofactor evidence="5">
        <name>Fe(2+)</name>
        <dbReference type="ChEBI" id="CHEBI:29033"/>
    </cofactor>
    <text evidence="5">Binds 1 Fe(2+) ion per subunit.</text>
</comment>
<proteinExistence type="inferred from homology"/>
<feature type="binding site" evidence="5">
    <location>
        <position position="246"/>
    </location>
    <ligand>
        <name>Fe cation</name>
        <dbReference type="ChEBI" id="CHEBI:24875"/>
        <note>catalytic</note>
    </ligand>
</feature>
<keyword evidence="4 5" id="KW-0408">Iron</keyword>
<keyword evidence="8" id="KW-1185">Reference proteome</keyword>
<gene>
    <name evidence="7" type="ORF">HH212_12930</name>
</gene>
<organism evidence="7 8">
    <name type="scientific">Massilia forsythiae</name>
    <dbReference type="NCBI Taxonomy" id="2728020"/>
    <lineage>
        <taxon>Bacteria</taxon>
        <taxon>Pseudomonadati</taxon>
        <taxon>Pseudomonadota</taxon>
        <taxon>Betaproteobacteria</taxon>
        <taxon>Burkholderiales</taxon>
        <taxon>Oxalobacteraceae</taxon>
        <taxon>Telluria group</taxon>
        <taxon>Massilia</taxon>
    </lineage>
</organism>
<dbReference type="PANTHER" id="PTHR10543">
    <property type="entry name" value="BETA-CAROTENE DIOXYGENASE"/>
    <property type="match status" value="1"/>
</dbReference>
<name>A0A7Z2VX14_9BURK</name>
<feature type="binding site" evidence="5">
    <location>
        <position position="313"/>
    </location>
    <ligand>
        <name>Fe cation</name>
        <dbReference type="ChEBI" id="CHEBI:24875"/>
        <note>catalytic</note>
    </ligand>
</feature>
<feature type="chain" id="PRO_5030631588" evidence="6">
    <location>
        <begin position="27"/>
        <end position="501"/>
    </location>
</feature>
<evidence type="ECO:0000256" key="2">
    <source>
        <dbReference type="ARBA" id="ARBA00022723"/>
    </source>
</evidence>
<keyword evidence="2 5" id="KW-0479">Metal-binding</keyword>
<feature type="binding site" evidence="5">
    <location>
        <position position="199"/>
    </location>
    <ligand>
        <name>Fe cation</name>
        <dbReference type="ChEBI" id="CHEBI:24875"/>
        <note>catalytic</note>
    </ligand>
</feature>
<evidence type="ECO:0000256" key="1">
    <source>
        <dbReference type="ARBA" id="ARBA00006787"/>
    </source>
</evidence>
<sequence>MQRRQFLQAGCALGLGALLLPGAARADADTFRRFHAALEHDPSLAIYADLEGEQQGPAVVEGRLPPDLRGVFYRNGPGRFERDGERYHHWFDGDGFAQRWQIGAGRVTHRGRFVETRKFVEESAAGRFLYPAFGTGILRKPFRDNDTLNAANTNLLPFGGRVYALWEGGSATEVDPDTLATRGLKTWRDDLQSMPFSAHPKIGADGSLWNFGAQPGSDKLALYRIGADGNVLQAGMVEVPQLALLHDFAVSERHLVFVVPPYDIADDPGLSMAERHVWAGSGAAARPTRVVVVAKDSLRVRRVFELPPRMVFHFGNAWDEADGAVTHVDLVLHDGDQLAANGGIMRGERQPNQPGGHRAMRVTLDYASGRARTVRLLDGAEFPRVMPQVVGRRHRRLALLASDRRNAGRILDTVHVVDVDGGHSDSWRFGPGWRAEEHVLVPRAGARSELDGYLVGVAQDTRAGTSVLTVFDAARVHAGPLALARLPYRTPHCFHGNFLLA</sequence>
<protein>
    <submittedName>
        <fullName evidence="7">Apocarotenoid-15,15'-oxygenase</fullName>
    </submittedName>
</protein>
<keyword evidence="6" id="KW-0732">Signal</keyword>
<feature type="signal peptide" evidence="6">
    <location>
        <begin position="1"/>
        <end position="26"/>
    </location>
</feature>
<dbReference type="GO" id="GO:0016121">
    <property type="term" value="P:carotene catabolic process"/>
    <property type="evidence" value="ECO:0007669"/>
    <property type="project" value="TreeGrafter"/>
</dbReference>
<reference evidence="7 8" key="1">
    <citation type="submission" date="2020-04" db="EMBL/GenBank/DDBJ databases">
        <title>Genome sequencing of novel species.</title>
        <authorList>
            <person name="Heo J."/>
            <person name="Kim S.-J."/>
            <person name="Kim J.-S."/>
            <person name="Hong S.-B."/>
            <person name="Kwon S.-W."/>
        </authorList>
    </citation>
    <scope>NUCLEOTIDE SEQUENCE [LARGE SCALE GENOMIC DNA]</scope>
    <source>
        <strain evidence="7 8">GN2-R2</strain>
    </source>
</reference>